<keyword evidence="2" id="KW-0812">Transmembrane</keyword>
<feature type="compositionally biased region" description="Pro residues" evidence="1">
    <location>
        <begin position="137"/>
        <end position="148"/>
    </location>
</feature>
<protein>
    <submittedName>
        <fullName evidence="4">Col_cuticle_N domain-containing protein</fullName>
    </submittedName>
</protein>
<sequence>MITLAASNRWNNSRYVLPRLTLLTGQFAITTFISVILILYFMGFIEKLNDIVIGSYEYWANDKLSEDDRIRAVNDLFIYAIGTFIVVFMYTVYELFELHITRKYQNTLDTPPEFIPVRNQEPPRLAGPKLSIGQPQRVPPPPYNPQYR</sequence>
<evidence type="ECO:0000256" key="1">
    <source>
        <dbReference type="SAM" id="MobiDB-lite"/>
    </source>
</evidence>
<proteinExistence type="predicted"/>
<feature type="transmembrane region" description="Helical" evidence="2">
    <location>
        <begin position="20"/>
        <end position="42"/>
    </location>
</feature>
<feature type="transmembrane region" description="Helical" evidence="2">
    <location>
        <begin position="76"/>
        <end position="96"/>
    </location>
</feature>
<feature type="region of interest" description="Disordered" evidence="1">
    <location>
        <begin position="118"/>
        <end position="148"/>
    </location>
</feature>
<evidence type="ECO:0000256" key="2">
    <source>
        <dbReference type="SAM" id="Phobius"/>
    </source>
</evidence>
<keyword evidence="3" id="KW-1185">Reference proteome</keyword>
<organism evidence="3 4">
    <name type="scientific">Elaeophora elaphi</name>
    <dbReference type="NCBI Taxonomy" id="1147741"/>
    <lineage>
        <taxon>Eukaryota</taxon>
        <taxon>Metazoa</taxon>
        <taxon>Ecdysozoa</taxon>
        <taxon>Nematoda</taxon>
        <taxon>Chromadorea</taxon>
        <taxon>Rhabditida</taxon>
        <taxon>Spirurina</taxon>
        <taxon>Spiruromorpha</taxon>
        <taxon>Filarioidea</taxon>
        <taxon>Onchocercidae</taxon>
        <taxon>Elaeophora</taxon>
    </lineage>
</organism>
<dbReference type="Proteomes" id="UP000050640">
    <property type="component" value="Unplaced"/>
</dbReference>
<dbReference type="AlphaFoldDB" id="A0A0R3S716"/>
<keyword evidence="2" id="KW-1133">Transmembrane helix</keyword>
<dbReference type="WBParaSite" id="EEL_0001058801-mRNA-1">
    <property type="protein sequence ID" value="EEL_0001058801-mRNA-1"/>
    <property type="gene ID" value="EEL_0001058801"/>
</dbReference>
<keyword evidence="2" id="KW-0472">Membrane</keyword>
<accession>A0A0R3S716</accession>
<evidence type="ECO:0000313" key="3">
    <source>
        <dbReference type="Proteomes" id="UP000050640"/>
    </source>
</evidence>
<reference evidence="4" key="1">
    <citation type="submission" date="2017-02" db="UniProtKB">
        <authorList>
            <consortium name="WormBaseParasite"/>
        </authorList>
    </citation>
    <scope>IDENTIFICATION</scope>
</reference>
<name>A0A0R3S716_9BILA</name>
<evidence type="ECO:0000313" key="4">
    <source>
        <dbReference type="WBParaSite" id="EEL_0001058801-mRNA-1"/>
    </source>
</evidence>